<keyword evidence="2" id="KW-0808">Transferase</keyword>
<dbReference type="EMBL" id="BQNB010010758">
    <property type="protein sequence ID" value="GJS81586.1"/>
    <property type="molecule type" value="Genomic_DNA"/>
</dbReference>
<dbReference type="InterPro" id="IPR005162">
    <property type="entry name" value="Retrotrans_gag_dom"/>
</dbReference>
<proteinExistence type="predicted"/>
<reference evidence="2" key="2">
    <citation type="submission" date="2022-01" db="EMBL/GenBank/DDBJ databases">
        <authorList>
            <person name="Yamashiro T."/>
            <person name="Shiraishi A."/>
            <person name="Satake H."/>
            <person name="Nakayama K."/>
        </authorList>
    </citation>
    <scope>NUCLEOTIDE SEQUENCE</scope>
</reference>
<evidence type="ECO:0000313" key="2">
    <source>
        <dbReference type="EMBL" id="GJS81586.1"/>
    </source>
</evidence>
<evidence type="ECO:0000259" key="1">
    <source>
        <dbReference type="Pfam" id="PF03732"/>
    </source>
</evidence>
<feature type="domain" description="Retrotransposon gag" evidence="1">
    <location>
        <begin position="60"/>
        <end position="136"/>
    </location>
</feature>
<protein>
    <submittedName>
        <fullName evidence="2">Reverse transcriptase domain-containing protein</fullName>
    </submittedName>
</protein>
<dbReference type="Proteomes" id="UP001151760">
    <property type="component" value="Unassembled WGS sequence"/>
</dbReference>
<keyword evidence="2" id="KW-0695">RNA-directed DNA polymerase</keyword>
<keyword evidence="3" id="KW-1185">Reference proteome</keyword>
<dbReference type="PANTHER" id="PTHR33223:SF11">
    <property type="entry name" value="ELEMENT PROTEIN, PUTATIVE-RELATED"/>
    <property type="match status" value="1"/>
</dbReference>
<reference evidence="2" key="1">
    <citation type="journal article" date="2022" name="Int. J. Mol. Sci.">
        <title>Draft Genome of Tanacetum Coccineum: Genomic Comparison of Closely Related Tanacetum-Family Plants.</title>
        <authorList>
            <person name="Yamashiro T."/>
            <person name="Shiraishi A."/>
            <person name="Nakayama K."/>
            <person name="Satake H."/>
        </authorList>
    </citation>
    <scope>NUCLEOTIDE SEQUENCE</scope>
</reference>
<name>A0ABQ4YX92_9ASTR</name>
<evidence type="ECO:0000313" key="3">
    <source>
        <dbReference type="Proteomes" id="UP001151760"/>
    </source>
</evidence>
<dbReference type="PANTHER" id="PTHR33223">
    <property type="entry name" value="CCHC-TYPE DOMAIN-CONTAINING PROTEIN"/>
    <property type="match status" value="1"/>
</dbReference>
<comment type="caution">
    <text evidence="2">The sequence shown here is derived from an EMBL/GenBank/DDBJ whole genome shotgun (WGS) entry which is preliminary data.</text>
</comment>
<sequence>MRDLVASPFSKRIQDYDMPDGIKVLTNLRTYDGTTDPYDHLTVFMWTMDVHKLPEPALCRFFHITLCGATRFWYDNLAPRIIDGFHQLRDKFRVNFLQQRRFQKTQAKILGIRQRPDESLKEYWAAPRALVQRLDSKATDITCGFVHTNPQLHTTKDTNNENRIKDTCDPQTEWNRKANTDVRTKNEIHMIQAVDANTKKSRFSFPNIAFSKDDPIPEHCTGEDPLIILADVGTTEIHRIYVDGGSSAEIMYEHCFEQVTSKKRNRATDSFARQIRWSDIMSFRIHNIVIHLVDYRNHRPGLIQFGAVASTLHALMKFQTEKGIAVVRGERFQLNICNHISRKRDRPKEANSTEDIEHIIINNAYMDQTLAIAANLPKMLKKQLHELLCSNKDVFAWTPVDMTGIPQELAEHKLNIHPRTFHVWQKKRVIAKEQSEAITAEVSKLVEA</sequence>
<keyword evidence="2" id="KW-0548">Nucleotidyltransferase</keyword>
<gene>
    <name evidence="2" type="ORF">Tco_0748127</name>
</gene>
<organism evidence="2 3">
    <name type="scientific">Tanacetum coccineum</name>
    <dbReference type="NCBI Taxonomy" id="301880"/>
    <lineage>
        <taxon>Eukaryota</taxon>
        <taxon>Viridiplantae</taxon>
        <taxon>Streptophyta</taxon>
        <taxon>Embryophyta</taxon>
        <taxon>Tracheophyta</taxon>
        <taxon>Spermatophyta</taxon>
        <taxon>Magnoliopsida</taxon>
        <taxon>eudicotyledons</taxon>
        <taxon>Gunneridae</taxon>
        <taxon>Pentapetalae</taxon>
        <taxon>asterids</taxon>
        <taxon>campanulids</taxon>
        <taxon>Asterales</taxon>
        <taxon>Asteraceae</taxon>
        <taxon>Asteroideae</taxon>
        <taxon>Anthemideae</taxon>
        <taxon>Anthemidinae</taxon>
        <taxon>Tanacetum</taxon>
    </lineage>
</organism>
<accession>A0ABQ4YX92</accession>
<dbReference type="Pfam" id="PF03732">
    <property type="entry name" value="Retrotrans_gag"/>
    <property type="match status" value="1"/>
</dbReference>
<dbReference type="GO" id="GO:0003964">
    <property type="term" value="F:RNA-directed DNA polymerase activity"/>
    <property type="evidence" value="ECO:0007669"/>
    <property type="project" value="UniProtKB-KW"/>
</dbReference>